<evidence type="ECO:0000313" key="7">
    <source>
        <dbReference type="EMBL" id="KAI1717927.1"/>
    </source>
</evidence>
<evidence type="ECO:0000256" key="3">
    <source>
        <dbReference type="ARBA" id="ARBA00022771"/>
    </source>
</evidence>
<dbReference type="Pfam" id="PF00642">
    <property type="entry name" value="zf-CCCH"/>
    <property type="match status" value="1"/>
</dbReference>
<dbReference type="PANTHER" id="PTHR12547:SF18">
    <property type="entry name" value="PROTEIN TIS11"/>
    <property type="match status" value="1"/>
</dbReference>
<dbReference type="PROSITE" id="PS50103">
    <property type="entry name" value="ZF_C3H1"/>
    <property type="match status" value="1"/>
</dbReference>
<sequence length="222" mass="25735">MLDKVDSFGLSEAQRLLQIRASPDFMKFLDESYQNYERSQVNTSDPHSSQSKNHNCHVLQHRNFDGDITDDYDFMPELEYLMSSQYKDHNRNAELVRLLGYGTPLLADGNGASAFHNRYVEQEFHDNESVKVKNLDDLIKKVKDLTSYLKKSSCDTEAFLCKHPAYSRHIAPSFSAISLNAPLKWRDRLYKTQLCQHWETFSFCKYGASCWFAHGVSELKTK</sequence>
<dbReference type="InterPro" id="IPR045877">
    <property type="entry name" value="ZFP36-like"/>
</dbReference>
<evidence type="ECO:0000256" key="2">
    <source>
        <dbReference type="ARBA" id="ARBA00022737"/>
    </source>
</evidence>
<proteinExistence type="predicted"/>
<dbReference type="FunFam" id="4.10.1000.10:FF:000001">
    <property type="entry name" value="zinc finger CCCH domain-containing protein 15-like"/>
    <property type="match status" value="1"/>
</dbReference>
<protein>
    <submittedName>
        <fullName evidence="7">Zinc finger c-x8-C-x5-C-x3-H type (And similar) domain-containing protein</fullName>
    </submittedName>
</protein>
<accession>A0AAD4N4G4</accession>
<evidence type="ECO:0000256" key="1">
    <source>
        <dbReference type="ARBA" id="ARBA00022723"/>
    </source>
</evidence>
<dbReference type="PANTHER" id="PTHR12547">
    <property type="entry name" value="CCCH ZINC FINGER/TIS11-RELATED"/>
    <property type="match status" value="1"/>
</dbReference>
<organism evidence="7 8">
    <name type="scientific">Ditylenchus destructor</name>
    <dbReference type="NCBI Taxonomy" id="166010"/>
    <lineage>
        <taxon>Eukaryota</taxon>
        <taxon>Metazoa</taxon>
        <taxon>Ecdysozoa</taxon>
        <taxon>Nematoda</taxon>
        <taxon>Chromadorea</taxon>
        <taxon>Rhabditida</taxon>
        <taxon>Tylenchina</taxon>
        <taxon>Tylenchomorpha</taxon>
        <taxon>Sphaerularioidea</taxon>
        <taxon>Anguinidae</taxon>
        <taxon>Anguininae</taxon>
        <taxon>Ditylenchus</taxon>
    </lineage>
</organism>
<dbReference type="InterPro" id="IPR000571">
    <property type="entry name" value="Znf_CCCH"/>
</dbReference>
<dbReference type="SUPFAM" id="SSF90229">
    <property type="entry name" value="CCCH zinc finger"/>
    <property type="match status" value="1"/>
</dbReference>
<evidence type="ECO:0000256" key="5">
    <source>
        <dbReference type="PROSITE-ProRule" id="PRU00723"/>
    </source>
</evidence>
<feature type="domain" description="C3H1-type" evidence="6">
    <location>
        <begin position="189"/>
        <end position="217"/>
    </location>
</feature>
<dbReference type="GO" id="GO:0008270">
    <property type="term" value="F:zinc ion binding"/>
    <property type="evidence" value="ECO:0007669"/>
    <property type="project" value="UniProtKB-KW"/>
</dbReference>
<dbReference type="AlphaFoldDB" id="A0AAD4N4G4"/>
<evidence type="ECO:0000313" key="8">
    <source>
        <dbReference type="Proteomes" id="UP001201812"/>
    </source>
</evidence>
<comment type="caution">
    <text evidence="7">The sequence shown here is derived from an EMBL/GenBank/DDBJ whole genome shotgun (WGS) entry which is preliminary data.</text>
</comment>
<evidence type="ECO:0000259" key="6">
    <source>
        <dbReference type="PROSITE" id="PS50103"/>
    </source>
</evidence>
<dbReference type="Proteomes" id="UP001201812">
    <property type="component" value="Unassembled WGS sequence"/>
</dbReference>
<dbReference type="GO" id="GO:0003729">
    <property type="term" value="F:mRNA binding"/>
    <property type="evidence" value="ECO:0007669"/>
    <property type="project" value="InterPro"/>
</dbReference>
<keyword evidence="1 5" id="KW-0479">Metal-binding</keyword>
<evidence type="ECO:0000256" key="4">
    <source>
        <dbReference type="ARBA" id="ARBA00022833"/>
    </source>
</evidence>
<keyword evidence="2" id="KW-0677">Repeat</keyword>
<name>A0AAD4N4G4_9BILA</name>
<keyword evidence="3 5" id="KW-0863">Zinc-finger</keyword>
<dbReference type="SMART" id="SM00356">
    <property type="entry name" value="ZnF_C3H1"/>
    <property type="match status" value="1"/>
</dbReference>
<keyword evidence="4 5" id="KW-0862">Zinc</keyword>
<dbReference type="Gene3D" id="4.10.1000.10">
    <property type="entry name" value="Zinc finger, CCCH-type"/>
    <property type="match status" value="1"/>
</dbReference>
<reference evidence="7" key="1">
    <citation type="submission" date="2022-01" db="EMBL/GenBank/DDBJ databases">
        <title>Genome Sequence Resource for Two Populations of Ditylenchus destructor, the Migratory Endoparasitic Phytonematode.</title>
        <authorList>
            <person name="Zhang H."/>
            <person name="Lin R."/>
            <person name="Xie B."/>
        </authorList>
    </citation>
    <scope>NUCLEOTIDE SEQUENCE</scope>
    <source>
        <strain evidence="7">BazhouSP</strain>
    </source>
</reference>
<dbReference type="InterPro" id="IPR036855">
    <property type="entry name" value="Znf_CCCH_sf"/>
</dbReference>
<feature type="zinc finger region" description="C3H1-type" evidence="5">
    <location>
        <begin position="189"/>
        <end position="217"/>
    </location>
</feature>
<dbReference type="EMBL" id="JAKKPZ010000008">
    <property type="protein sequence ID" value="KAI1717927.1"/>
    <property type="molecule type" value="Genomic_DNA"/>
</dbReference>
<keyword evidence="8" id="KW-1185">Reference proteome</keyword>
<gene>
    <name evidence="7" type="ORF">DdX_06336</name>
</gene>
<dbReference type="GO" id="GO:0043186">
    <property type="term" value="C:P granule"/>
    <property type="evidence" value="ECO:0007669"/>
    <property type="project" value="UniProtKB-ARBA"/>
</dbReference>